<dbReference type="PANTHER" id="PTHR12358:SF31">
    <property type="entry name" value="ACYLGLYCEROL KINASE, MITOCHONDRIAL"/>
    <property type="match status" value="1"/>
</dbReference>
<dbReference type="InterPro" id="IPR050187">
    <property type="entry name" value="Lipid_Phosphate_FormReg"/>
</dbReference>
<keyword evidence="8" id="KW-1208">Phospholipid metabolism</keyword>
<evidence type="ECO:0000256" key="6">
    <source>
        <dbReference type="ARBA" id="ARBA00022840"/>
    </source>
</evidence>
<name>B0CB76_ACAM1</name>
<feature type="domain" description="DAGKc" evidence="9">
    <location>
        <begin position="70"/>
        <end position="211"/>
    </location>
</feature>
<evidence type="ECO:0000256" key="4">
    <source>
        <dbReference type="ARBA" id="ARBA00022741"/>
    </source>
</evidence>
<keyword evidence="4" id="KW-0547">Nucleotide-binding</keyword>
<keyword evidence="3" id="KW-0808">Transferase</keyword>
<dbReference type="AlphaFoldDB" id="B0CB76"/>
<dbReference type="InterPro" id="IPR016064">
    <property type="entry name" value="NAD/diacylglycerol_kinase_sf"/>
</dbReference>
<dbReference type="HOGENOM" id="CLU_013399_1_0_3"/>
<evidence type="ECO:0000256" key="8">
    <source>
        <dbReference type="ARBA" id="ARBA00023264"/>
    </source>
</evidence>
<dbReference type="InterPro" id="IPR017438">
    <property type="entry name" value="ATP-NAD_kinase_N"/>
</dbReference>
<evidence type="ECO:0000256" key="3">
    <source>
        <dbReference type="ARBA" id="ARBA00022679"/>
    </source>
</evidence>
<evidence type="ECO:0000256" key="5">
    <source>
        <dbReference type="ARBA" id="ARBA00022777"/>
    </source>
</evidence>
<gene>
    <name evidence="10" type="ordered locus">AM1_1694</name>
</gene>
<keyword evidence="11" id="KW-1185">Reference proteome</keyword>
<dbReference type="STRING" id="329726.AM1_1694"/>
<dbReference type="GO" id="GO:0016773">
    <property type="term" value="F:phosphotransferase activity, alcohol group as acceptor"/>
    <property type="evidence" value="ECO:0007669"/>
    <property type="project" value="UniProtKB-ARBA"/>
</dbReference>
<keyword evidence="7" id="KW-0594">Phospholipid biosynthesis</keyword>
<dbReference type="GO" id="GO:0005737">
    <property type="term" value="C:cytoplasm"/>
    <property type="evidence" value="ECO:0007669"/>
    <property type="project" value="TreeGrafter"/>
</dbReference>
<evidence type="ECO:0000259" key="9">
    <source>
        <dbReference type="PROSITE" id="PS50146"/>
    </source>
</evidence>
<dbReference type="GO" id="GO:0005524">
    <property type="term" value="F:ATP binding"/>
    <property type="evidence" value="ECO:0007669"/>
    <property type="project" value="UniProtKB-KW"/>
</dbReference>
<dbReference type="InterPro" id="IPR001206">
    <property type="entry name" value="Diacylglycerol_kinase_cat_dom"/>
</dbReference>
<comment type="similarity">
    <text evidence="2">Belongs to the diacylglycerol/lipid kinase family.</text>
</comment>
<comment type="cofactor">
    <cofactor evidence="1">
        <name>Mg(2+)</name>
        <dbReference type="ChEBI" id="CHEBI:18420"/>
    </cofactor>
</comment>
<dbReference type="EMBL" id="CP000828">
    <property type="protein sequence ID" value="ABW26715.1"/>
    <property type="molecule type" value="Genomic_DNA"/>
</dbReference>
<protein>
    <submittedName>
        <fullName evidence="10">Sphingosine kinase 2, putative</fullName>
    </submittedName>
</protein>
<evidence type="ECO:0000313" key="11">
    <source>
        <dbReference type="Proteomes" id="UP000000268"/>
    </source>
</evidence>
<accession>B0CB76</accession>
<dbReference type="GO" id="GO:0016020">
    <property type="term" value="C:membrane"/>
    <property type="evidence" value="ECO:0007669"/>
    <property type="project" value="TreeGrafter"/>
</dbReference>
<dbReference type="InterPro" id="IPR045540">
    <property type="entry name" value="YegS/DAGK_C"/>
</dbReference>
<organism evidence="10 11">
    <name type="scientific">Acaryochloris marina (strain MBIC 11017)</name>
    <dbReference type="NCBI Taxonomy" id="329726"/>
    <lineage>
        <taxon>Bacteria</taxon>
        <taxon>Bacillati</taxon>
        <taxon>Cyanobacteriota</taxon>
        <taxon>Cyanophyceae</taxon>
        <taxon>Acaryochloridales</taxon>
        <taxon>Acaryochloridaceae</taxon>
        <taxon>Acaryochloris</taxon>
    </lineage>
</organism>
<evidence type="ECO:0000256" key="1">
    <source>
        <dbReference type="ARBA" id="ARBA00001946"/>
    </source>
</evidence>
<dbReference type="eggNOG" id="COG1597">
    <property type="taxonomic scope" value="Bacteria"/>
</dbReference>
<evidence type="ECO:0000256" key="2">
    <source>
        <dbReference type="ARBA" id="ARBA00005983"/>
    </source>
</evidence>
<keyword evidence="5 10" id="KW-0418">Kinase</keyword>
<dbReference type="GO" id="GO:0008654">
    <property type="term" value="P:phospholipid biosynthetic process"/>
    <property type="evidence" value="ECO:0007669"/>
    <property type="project" value="UniProtKB-KW"/>
</dbReference>
<keyword evidence="6" id="KW-0067">ATP-binding</keyword>
<dbReference type="PROSITE" id="PS50146">
    <property type="entry name" value="DAGK"/>
    <property type="match status" value="1"/>
</dbReference>
<keyword evidence="7" id="KW-0443">Lipid metabolism</keyword>
<reference evidence="10 11" key="1">
    <citation type="journal article" date="2008" name="Proc. Natl. Acad. Sci. U.S.A.">
        <title>Niche adaptation and genome expansion in the chlorophyll d-producing cyanobacterium Acaryochloris marina.</title>
        <authorList>
            <person name="Swingley W.D."/>
            <person name="Chen M."/>
            <person name="Cheung P.C."/>
            <person name="Conrad A.L."/>
            <person name="Dejesa L.C."/>
            <person name="Hao J."/>
            <person name="Honchak B.M."/>
            <person name="Karbach L.E."/>
            <person name="Kurdoglu A."/>
            <person name="Lahiri S."/>
            <person name="Mastrian S.D."/>
            <person name="Miyashita H."/>
            <person name="Page L."/>
            <person name="Ramakrishna P."/>
            <person name="Satoh S."/>
            <person name="Sattley W.M."/>
            <person name="Shimada Y."/>
            <person name="Taylor H.L."/>
            <person name="Tomo T."/>
            <person name="Tsuchiya T."/>
            <person name="Wang Z.T."/>
            <person name="Raymond J."/>
            <person name="Mimuro M."/>
            <person name="Blankenship R.E."/>
            <person name="Touchman J.W."/>
        </authorList>
    </citation>
    <scope>NUCLEOTIDE SEQUENCE [LARGE SCALE GENOMIC DNA]</scope>
    <source>
        <strain evidence="11">MBIC 11017</strain>
    </source>
</reference>
<evidence type="ECO:0000313" key="10">
    <source>
        <dbReference type="EMBL" id="ABW26715.1"/>
    </source>
</evidence>
<dbReference type="Gene3D" id="2.60.200.40">
    <property type="match status" value="1"/>
</dbReference>
<dbReference type="PANTHER" id="PTHR12358">
    <property type="entry name" value="SPHINGOSINE KINASE"/>
    <property type="match status" value="1"/>
</dbReference>
<dbReference type="GO" id="GO:0046512">
    <property type="term" value="P:sphingosine biosynthetic process"/>
    <property type="evidence" value="ECO:0007669"/>
    <property type="project" value="TreeGrafter"/>
</dbReference>
<dbReference type="Gene3D" id="3.40.50.10330">
    <property type="entry name" value="Probable inorganic polyphosphate/atp-NAD kinase, domain 1"/>
    <property type="match status" value="1"/>
</dbReference>
<proteinExistence type="inferred from homology"/>
<sequence>MVGVKPTDQQYPQGLVGFILCAYPAPRTLPHRRQLREYEFVCATEQMRSQWMNAIRQALQGHPIQPQQAVRPRHLQVLVNPKGGRRQAKQVFQSIQPILEDAHCQVSILETQGGEGTIQAVRDFDLSAIDGFVVVGGDGTVYELINGLMTHGDAEVAIAKPIGIIPAGTGNGLGKTILDLSQETYDPSNAAFIIAKGQYQPINLGVVKQDGKEYYSILSLAWALISDIDIKSNKLRFLKFLGSLRSDLYAFLSILALRSYRGRISFLPAPDWPPSPDTPQPDLLAEPQPADIETSTASAWQVLEGEFIALWVMNVAWATHSVLAAPHARLADGYMDVLIIRKGITRWRLLTAFLKIATGEHLLIPEMEYYKVRCLHLEPLSSEGLLAVDGEQIKYRSVEMNVLANHAQVFCR</sequence>
<evidence type="ECO:0000256" key="7">
    <source>
        <dbReference type="ARBA" id="ARBA00023209"/>
    </source>
</evidence>
<dbReference type="SMART" id="SM00046">
    <property type="entry name" value="DAGKc"/>
    <property type="match status" value="1"/>
</dbReference>
<keyword evidence="7" id="KW-0444">Lipid biosynthesis</keyword>
<dbReference type="Proteomes" id="UP000000268">
    <property type="component" value="Chromosome"/>
</dbReference>
<dbReference type="SUPFAM" id="SSF111331">
    <property type="entry name" value="NAD kinase/diacylglycerol kinase-like"/>
    <property type="match status" value="1"/>
</dbReference>
<dbReference type="GO" id="GO:0001727">
    <property type="term" value="F:lipid kinase activity"/>
    <property type="evidence" value="ECO:0007669"/>
    <property type="project" value="UniProtKB-ARBA"/>
</dbReference>
<dbReference type="KEGG" id="amr:AM1_1694"/>
<dbReference type="Pfam" id="PF00781">
    <property type="entry name" value="DAGK_cat"/>
    <property type="match status" value="1"/>
</dbReference>
<dbReference type="Pfam" id="PF19279">
    <property type="entry name" value="YegS_C"/>
    <property type="match status" value="1"/>
</dbReference>